<organism evidence="2 3">
    <name type="scientific">Maricaulis virginensis</name>
    <dbReference type="NCBI Taxonomy" id="144022"/>
    <lineage>
        <taxon>Bacteria</taxon>
        <taxon>Pseudomonadati</taxon>
        <taxon>Pseudomonadota</taxon>
        <taxon>Alphaproteobacteria</taxon>
        <taxon>Maricaulales</taxon>
        <taxon>Maricaulaceae</taxon>
        <taxon>Maricaulis</taxon>
    </lineage>
</organism>
<dbReference type="AlphaFoldDB" id="A0A9W6MMP3"/>
<keyword evidence="1" id="KW-0732">Signal</keyword>
<keyword evidence="3" id="KW-1185">Reference proteome</keyword>
<evidence type="ECO:0000313" key="3">
    <source>
        <dbReference type="Proteomes" id="UP001143486"/>
    </source>
</evidence>
<sequence length="92" mass="9916">MKFFSAVVAALVLTSAAMGQTLAIEDYVVLPNISNVRISPNGERLVFVSGDSWEQRNLIVFPLDGSQTPVVIDVGDDQAISNVFSSPTRIYG</sequence>
<proteinExistence type="predicted"/>
<reference evidence="2" key="1">
    <citation type="journal article" date="2014" name="Int. J. Syst. Evol. Microbiol.">
        <title>Complete genome sequence of Corynebacterium casei LMG S-19264T (=DSM 44701T), isolated from a smear-ripened cheese.</title>
        <authorList>
            <consortium name="US DOE Joint Genome Institute (JGI-PGF)"/>
            <person name="Walter F."/>
            <person name="Albersmeier A."/>
            <person name="Kalinowski J."/>
            <person name="Ruckert C."/>
        </authorList>
    </citation>
    <scope>NUCLEOTIDE SEQUENCE</scope>
    <source>
        <strain evidence="2">VKM B-1513</strain>
    </source>
</reference>
<accession>A0A9W6MMP3</accession>
<comment type="caution">
    <text evidence="2">The sequence shown here is derived from an EMBL/GenBank/DDBJ whole genome shotgun (WGS) entry which is preliminary data.</text>
</comment>
<feature type="signal peptide" evidence="1">
    <location>
        <begin position="1"/>
        <end position="19"/>
    </location>
</feature>
<dbReference type="EMBL" id="BSFE01000002">
    <property type="protein sequence ID" value="GLK51223.1"/>
    <property type="molecule type" value="Genomic_DNA"/>
</dbReference>
<name>A0A9W6MMP3_9PROT</name>
<dbReference type="Proteomes" id="UP001143486">
    <property type="component" value="Unassembled WGS sequence"/>
</dbReference>
<feature type="chain" id="PRO_5040805547" evidence="1">
    <location>
        <begin position="20"/>
        <end position="92"/>
    </location>
</feature>
<evidence type="ECO:0000313" key="2">
    <source>
        <dbReference type="EMBL" id="GLK51223.1"/>
    </source>
</evidence>
<gene>
    <name evidence="2" type="ORF">GCM10017621_07310</name>
</gene>
<reference evidence="2" key="2">
    <citation type="submission" date="2023-01" db="EMBL/GenBank/DDBJ databases">
        <authorList>
            <person name="Sun Q."/>
            <person name="Evtushenko L."/>
        </authorList>
    </citation>
    <scope>NUCLEOTIDE SEQUENCE</scope>
    <source>
        <strain evidence="2">VKM B-1513</strain>
    </source>
</reference>
<dbReference type="SUPFAM" id="SSF82171">
    <property type="entry name" value="DPP6 N-terminal domain-like"/>
    <property type="match status" value="1"/>
</dbReference>
<dbReference type="RefSeq" id="WP_271185615.1">
    <property type="nucleotide sequence ID" value="NZ_BSFE01000002.1"/>
</dbReference>
<evidence type="ECO:0000256" key="1">
    <source>
        <dbReference type="SAM" id="SignalP"/>
    </source>
</evidence>
<protein>
    <submittedName>
        <fullName evidence="2">Uncharacterized protein</fullName>
    </submittedName>
</protein>